<reference evidence="3" key="1">
    <citation type="submission" date="2016-10" db="EMBL/GenBank/DDBJ databases">
        <authorList>
            <person name="Varghese N."/>
            <person name="Submissions S."/>
        </authorList>
    </citation>
    <scope>NUCLEOTIDE SEQUENCE [LARGE SCALE GENOMIC DNA]</scope>
    <source>
        <strain evidence="3">DSM 25055</strain>
    </source>
</reference>
<dbReference type="SUPFAM" id="SSF56235">
    <property type="entry name" value="N-terminal nucleophile aminohydrolases (Ntn hydrolases)"/>
    <property type="match status" value="1"/>
</dbReference>
<sequence>MVGVSGRTTSEGTTEATFAESLDPLLHLGRYEKRVVLDESEHAVGVTAYPEYPVRVYEDENRWVYLEGRIYDHDGSLERELLTVARHALESDTDALTEWLLETDGEFVVVAADKRSGRLALLNDLLGRLPLHYHHDGDSFVFSRELRYIMNCRDVSFDSVGVAQSLLLGYTLGSRSLLRDVERLRPATLLTFDPAQDRLTTSTLHTFSFDEPAYADRSRERNATELVSRFRAACRSRAGIGDRDVVSLSGGLDSRSVLAGYHTGGLPVTAATMASEAYVPMPDVEIAGQLADIYGIDWRTYRVDSPRGGDLDTIIKTKNGQIGLLTSFIIDFFRELHDDFGPSMTYVTGDGGDKVLPDLTPAKPLADDDLIDHIVRENRFLPLEDVSEITGLSESAIEESIRSRIETYPERTPEAKYVHFLVSERAVNFLFEGEDRNRFFFWSTTPFYSLPFFRYAMNCPTDQKTRYKLYRSFLRELSPEAASQTHPDYNAAVDSPRHAATAVVDDLLSRYPGAFEVVKPLIRAINGLDTDSSLPPTTIDCIQRQIDQCDTVGDVLSADEIQRLLDAHEEYDRSEIFRVFSLTSVIDDLHSTESVLETHPETVFE</sequence>
<dbReference type="RefSeq" id="WP_090612249.1">
    <property type="nucleotide sequence ID" value="NZ_FOFD01000001.1"/>
</dbReference>
<protein>
    <submittedName>
        <fullName evidence="2">Asparagine synthase (Glutamine-hydrolysing)</fullName>
    </submittedName>
</protein>
<dbReference type="Pfam" id="PF13537">
    <property type="entry name" value="GATase_7"/>
    <property type="match status" value="1"/>
</dbReference>
<dbReference type="OrthoDB" id="8692at2157"/>
<dbReference type="EMBL" id="FOFD01000001">
    <property type="protein sequence ID" value="SEP71207.1"/>
    <property type="molecule type" value="Genomic_DNA"/>
</dbReference>
<evidence type="ECO:0000313" key="3">
    <source>
        <dbReference type="Proteomes" id="UP000199114"/>
    </source>
</evidence>
<gene>
    <name evidence="2" type="ORF">SAMN04489841_0340</name>
</gene>
<dbReference type="InterPro" id="IPR014729">
    <property type="entry name" value="Rossmann-like_a/b/a_fold"/>
</dbReference>
<dbReference type="Proteomes" id="UP000199114">
    <property type="component" value="Unassembled WGS sequence"/>
</dbReference>
<dbReference type="InterPro" id="IPR051786">
    <property type="entry name" value="ASN_synthetase/amidase"/>
</dbReference>
<dbReference type="PANTHER" id="PTHR43284:SF1">
    <property type="entry name" value="ASPARAGINE SYNTHETASE"/>
    <property type="match status" value="1"/>
</dbReference>
<dbReference type="InterPro" id="IPR029055">
    <property type="entry name" value="Ntn_hydrolases_N"/>
</dbReference>
<dbReference type="SUPFAM" id="SSF52402">
    <property type="entry name" value="Adenine nucleotide alpha hydrolases-like"/>
    <property type="match status" value="1"/>
</dbReference>
<accession>A0A1H9A425</accession>
<name>A0A1H9A425_9EURY</name>
<dbReference type="Gene3D" id="3.40.50.620">
    <property type="entry name" value="HUPs"/>
    <property type="match status" value="1"/>
</dbReference>
<organism evidence="2 3">
    <name type="scientific">Natrinema salaciae</name>
    <dbReference type="NCBI Taxonomy" id="1186196"/>
    <lineage>
        <taxon>Archaea</taxon>
        <taxon>Methanobacteriati</taxon>
        <taxon>Methanobacteriota</taxon>
        <taxon>Stenosarchaea group</taxon>
        <taxon>Halobacteria</taxon>
        <taxon>Halobacteriales</taxon>
        <taxon>Natrialbaceae</taxon>
        <taxon>Natrinema</taxon>
    </lineage>
</organism>
<feature type="domain" description="Glutamine amidotransferase type-2" evidence="1">
    <location>
        <begin position="56"/>
        <end position="150"/>
    </location>
</feature>
<evidence type="ECO:0000313" key="2">
    <source>
        <dbReference type="EMBL" id="SEP71207.1"/>
    </source>
</evidence>
<dbReference type="InterPro" id="IPR017932">
    <property type="entry name" value="GATase_2_dom"/>
</dbReference>
<proteinExistence type="predicted"/>
<dbReference type="Gene3D" id="3.60.20.10">
    <property type="entry name" value="Glutamine Phosphoribosylpyrophosphate, subunit 1, domain 1"/>
    <property type="match status" value="1"/>
</dbReference>
<dbReference type="STRING" id="1186196.SAMN04489841_0340"/>
<evidence type="ECO:0000259" key="1">
    <source>
        <dbReference type="Pfam" id="PF13537"/>
    </source>
</evidence>
<dbReference type="AlphaFoldDB" id="A0A1H9A425"/>
<keyword evidence="3" id="KW-1185">Reference proteome</keyword>
<dbReference type="PANTHER" id="PTHR43284">
    <property type="entry name" value="ASPARAGINE SYNTHETASE (GLUTAMINE-HYDROLYZING)"/>
    <property type="match status" value="1"/>
</dbReference>